<dbReference type="OrthoDB" id="270177at2"/>
<dbReference type="SUPFAM" id="SSF48498">
    <property type="entry name" value="Tetracyclin repressor-like, C-terminal domain"/>
    <property type="match status" value="1"/>
</dbReference>
<dbReference type="STRING" id="351605.Gura_0817"/>
<dbReference type="PANTHER" id="PTHR30055:SF223">
    <property type="entry name" value="HTH-TYPE TRANSCRIPTIONAL REGULATOR UIDR"/>
    <property type="match status" value="1"/>
</dbReference>
<keyword evidence="5" id="KW-1185">Reference proteome</keyword>
<dbReference type="KEGG" id="gur:Gura_0817"/>
<dbReference type="InterPro" id="IPR001647">
    <property type="entry name" value="HTH_TetR"/>
</dbReference>
<proteinExistence type="predicted"/>
<dbReference type="EMBL" id="CP000698">
    <property type="protein sequence ID" value="ABQ25025.1"/>
    <property type="molecule type" value="Genomic_DNA"/>
</dbReference>
<dbReference type="HOGENOM" id="CLU_069356_12_2_7"/>
<dbReference type="AlphaFoldDB" id="A5GBM7"/>
<accession>A5GBM7</accession>
<evidence type="ECO:0000256" key="2">
    <source>
        <dbReference type="PROSITE-ProRule" id="PRU00335"/>
    </source>
</evidence>
<dbReference type="Gene3D" id="1.10.10.60">
    <property type="entry name" value="Homeodomain-like"/>
    <property type="match status" value="1"/>
</dbReference>
<dbReference type="InterPro" id="IPR036271">
    <property type="entry name" value="Tet_transcr_reg_TetR-rel_C_sf"/>
</dbReference>
<dbReference type="Gene3D" id="1.10.357.10">
    <property type="entry name" value="Tetracycline Repressor, domain 2"/>
    <property type="match status" value="1"/>
</dbReference>
<reference evidence="4 5" key="1">
    <citation type="submission" date="2007-05" db="EMBL/GenBank/DDBJ databases">
        <title>Complete sequence of Geobacter uraniireducens Rf4.</title>
        <authorList>
            <consortium name="US DOE Joint Genome Institute"/>
            <person name="Copeland A."/>
            <person name="Lucas S."/>
            <person name="Lapidus A."/>
            <person name="Barry K."/>
            <person name="Detter J.C."/>
            <person name="Glavina del Rio T."/>
            <person name="Hammon N."/>
            <person name="Israni S."/>
            <person name="Dalin E."/>
            <person name="Tice H."/>
            <person name="Pitluck S."/>
            <person name="Chertkov O."/>
            <person name="Brettin T."/>
            <person name="Bruce D."/>
            <person name="Han C."/>
            <person name="Schmutz J."/>
            <person name="Larimer F."/>
            <person name="Land M."/>
            <person name="Hauser L."/>
            <person name="Kyrpides N."/>
            <person name="Mikhailova N."/>
            <person name="Shelobolina E."/>
            <person name="Aklujkar M."/>
            <person name="Lovley D."/>
            <person name="Richardson P."/>
        </authorList>
    </citation>
    <scope>NUCLEOTIDE SEQUENCE [LARGE SCALE GENOMIC DNA]</scope>
    <source>
        <strain evidence="4 5">Rf4</strain>
    </source>
</reference>
<sequence length="212" mass="23565">MTREEKPEKNEGGVRERLLTAALELFNSKGYAAASVREIVAASGVTKPVLYYYFGNKEGLYLELMNGSFAEFESSLSQITTLQGCVTERINHFCAMMLDLIMENIEVVRLIYAIYYGPPQGAPHINFDAYFTRMLDTIHDLVREGIGSGELRPNDSTDVAWTVISILNTAMEEQLCHTPARLDGEQMVRMLRLVMEGLATKSSGAVLGASRL</sequence>
<dbReference type="PROSITE" id="PS01081">
    <property type="entry name" value="HTH_TETR_1"/>
    <property type="match status" value="1"/>
</dbReference>
<dbReference type="GO" id="GO:0003700">
    <property type="term" value="F:DNA-binding transcription factor activity"/>
    <property type="evidence" value="ECO:0007669"/>
    <property type="project" value="TreeGrafter"/>
</dbReference>
<evidence type="ECO:0000256" key="1">
    <source>
        <dbReference type="ARBA" id="ARBA00023125"/>
    </source>
</evidence>
<organism evidence="4 5">
    <name type="scientific">Geotalea uraniireducens (strain Rf4)</name>
    <name type="common">Geobacter uraniireducens</name>
    <dbReference type="NCBI Taxonomy" id="351605"/>
    <lineage>
        <taxon>Bacteria</taxon>
        <taxon>Pseudomonadati</taxon>
        <taxon>Thermodesulfobacteriota</taxon>
        <taxon>Desulfuromonadia</taxon>
        <taxon>Geobacterales</taxon>
        <taxon>Geobacteraceae</taxon>
        <taxon>Geotalea</taxon>
    </lineage>
</organism>
<dbReference type="PRINTS" id="PR00455">
    <property type="entry name" value="HTHTETR"/>
</dbReference>
<gene>
    <name evidence="4" type="ordered locus">Gura_0817</name>
</gene>
<evidence type="ECO:0000313" key="4">
    <source>
        <dbReference type="EMBL" id="ABQ25025.1"/>
    </source>
</evidence>
<keyword evidence="1 2" id="KW-0238">DNA-binding</keyword>
<feature type="domain" description="HTH tetR-type" evidence="3">
    <location>
        <begin position="12"/>
        <end position="72"/>
    </location>
</feature>
<dbReference type="InterPro" id="IPR023772">
    <property type="entry name" value="DNA-bd_HTH_TetR-type_CS"/>
</dbReference>
<dbReference type="PANTHER" id="PTHR30055">
    <property type="entry name" value="HTH-TYPE TRANSCRIPTIONAL REGULATOR RUTR"/>
    <property type="match status" value="1"/>
</dbReference>
<evidence type="ECO:0000259" key="3">
    <source>
        <dbReference type="PROSITE" id="PS50977"/>
    </source>
</evidence>
<dbReference type="InterPro" id="IPR050109">
    <property type="entry name" value="HTH-type_TetR-like_transc_reg"/>
</dbReference>
<dbReference type="Proteomes" id="UP000006695">
    <property type="component" value="Chromosome"/>
</dbReference>
<feature type="DNA-binding region" description="H-T-H motif" evidence="2">
    <location>
        <begin position="35"/>
        <end position="54"/>
    </location>
</feature>
<protein>
    <submittedName>
        <fullName evidence="4">Transcriptional regulator, TetR family</fullName>
    </submittedName>
</protein>
<name>A5GBM7_GEOUR</name>
<evidence type="ECO:0000313" key="5">
    <source>
        <dbReference type="Proteomes" id="UP000006695"/>
    </source>
</evidence>
<dbReference type="InterPro" id="IPR009057">
    <property type="entry name" value="Homeodomain-like_sf"/>
</dbReference>
<dbReference type="PROSITE" id="PS50977">
    <property type="entry name" value="HTH_TETR_2"/>
    <property type="match status" value="1"/>
</dbReference>
<dbReference type="Pfam" id="PF00440">
    <property type="entry name" value="TetR_N"/>
    <property type="match status" value="1"/>
</dbReference>
<dbReference type="SUPFAM" id="SSF46689">
    <property type="entry name" value="Homeodomain-like"/>
    <property type="match status" value="1"/>
</dbReference>
<dbReference type="GO" id="GO:0000976">
    <property type="term" value="F:transcription cis-regulatory region binding"/>
    <property type="evidence" value="ECO:0007669"/>
    <property type="project" value="TreeGrafter"/>
</dbReference>
<dbReference type="RefSeq" id="WP_011937749.1">
    <property type="nucleotide sequence ID" value="NC_009483.1"/>
</dbReference>